<proteinExistence type="predicted"/>
<reference evidence="1" key="1">
    <citation type="submission" date="2021-02" db="EMBL/GenBank/DDBJ databases">
        <title>Psilocybe cubensis genome.</title>
        <authorList>
            <person name="Mckernan K.J."/>
            <person name="Crawford S."/>
            <person name="Trippe A."/>
            <person name="Kane L.T."/>
            <person name="Mclaughlin S."/>
        </authorList>
    </citation>
    <scope>NUCLEOTIDE SEQUENCE [LARGE SCALE GENOMIC DNA]</scope>
    <source>
        <strain evidence="1">MGC-MH-2018</strain>
    </source>
</reference>
<dbReference type="PANTHER" id="PTHR28062:SF1">
    <property type="entry name" value="TRANSMEMBRANE PROTEIN"/>
    <property type="match status" value="1"/>
</dbReference>
<dbReference type="GO" id="GO:0006813">
    <property type="term" value="P:potassium ion transport"/>
    <property type="evidence" value="ECO:0007669"/>
    <property type="project" value="TreeGrafter"/>
</dbReference>
<dbReference type="EMBL" id="JAFIQS010000010">
    <property type="protein sequence ID" value="KAG5165114.1"/>
    <property type="molecule type" value="Genomic_DNA"/>
</dbReference>
<dbReference type="GO" id="GO:0005743">
    <property type="term" value="C:mitochondrial inner membrane"/>
    <property type="evidence" value="ECO:0007669"/>
    <property type="project" value="TreeGrafter"/>
</dbReference>
<dbReference type="PANTHER" id="PTHR28062">
    <property type="entry name" value="K+-H+ EXCHANGE-LIKE PROTEIN"/>
    <property type="match status" value="1"/>
</dbReference>
<dbReference type="AlphaFoldDB" id="A0A8H7XSP8"/>
<comment type="caution">
    <text evidence="1">The sequence shown here is derived from an EMBL/GenBank/DDBJ whole genome shotgun (WGS) entry which is preliminary data.</text>
</comment>
<accession>A0A8H7XSP8</accession>
<dbReference type="GO" id="GO:1902600">
    <property type="term" value="P:proton transmembrane transport"/>
    <property type="evidence" value="ECO:0007669"/>
    <property type="project" value="TreeGrafter"/>
</dbReference>
<dbReference type="InterPro" id="IPR018786">
    <property type="entry name" value="Mit_KHE1"/>
</dbReference>
<dbReference type="Pfam" id="PF10173">
    <property type="entry name" value="Mit_KHE1"/>
    <property type="match status" value="1"/>
</dbReference>
<dbReference type="OrthoDB" id="5562676at2759"/>
<protein>
    <submittedName>
        <fullName evidence="1">Uncharacterized protein</fullName>
    </submittedName>
</protein>
<evidence type="ECO:0000313" key="1">
    <source>
        <dbReference type="EMBL" id="KAG5165114.1"/>
    </source>
</evidence>
<name>A0A8H7XSP8_PSICU</name>
<sequence>MRIITLPLTTGPARISAAAAANQTRFTYFDFQSPINALQSASVMPATSRWLPNSAQISSLAAIKAASVWSEFGKAEGGWKLKAYETGQALIDKTDFEELALRSFNPSDINCQDTVKIPLIYPPSVFPPSASAVLAELQAHIASRIELHKKGLYLWSAAIPPTLPLKLIPIIPNFPFFYSAWRAWSHYQAKTSAEYLQSLLKHNAIVPEASSELDEIYLVRRQRLTIATAESDIQRVILTHDDIPSLVLFCSVDSASLKRAIEQVADRLGRN</sequence>
<organism evidence="1">
    <name type="scientific">Psilocybe cubensis</name>
    <name type="common">Psychedelic mushroom</name>
    <name type="synonym">Stropharia cubensis</name>
    <dbReference type="NCBI Taxonomy" id="181762"/>
    <lineage>
        <taxon>Eukaryota</taxon>
        <taxon>Fungi</taxon>
        <taxon>Dikarya</taxon>
        <taxon>Basidiomycota</taxon>
        <taxon>Agaricomycotina</taxon>
        <taxon>Agaricomycetes</taxon>
        <taxon>Agaricomycetidae</taxon>
        <taxon>Agaricales</taxon>
        <taxon>Agaricineae</taxon>
        <taxon>Strophariaceae</taxon>
        <taxon>Psilocybe</taxon>
    </lineage>
</organism>
<gene>
    <name evidence="1" type="ORF">JR316_009810</name>
</gene>